<dbReference type="InterPro" id="IPR002052">
    <property type="entry name" value="DNA_methylase_N6_adenine_CS"/>
</dbReference>
<evidence type="ECO:0000256" key="2">
    <source>
        <dbReference type="ARBA" id="ARBA00022747"/>
    </source>
</evidence>
<dbReference type="EMBL" id="JAGHKO010000001">
    <property type="protein sequence ID" value="MBO9200236.1"/>
    <property type="molecule type" value="Genomic_DNA"/>
</dbReference>
<dbReference type="PANTHER" id="PTHR42998:SF1">
    <property type="entry name" value="TYPE I RESTRICTION ENZYME HINDI METHYLASE SUBUNIT"/>
    <property type="match status" value="1"/>
</dbReference>
<dbReference type="RefSeq" id="WP_209138289.1">
    <property type="nucleotide sequence ID" value="NZ_JAGHKO010000001.1"/>
</dbReference>
<keyword evidence="6" id="KW-0489">Methyltransferase</keyword>
<dbReference type="InterPro" id="IPR003356">
    <property type="entry name" value="DNA_methylase_A-5"/>
</dbReference>
<evidence type="ECO:0000259" key="4">
    <source>
        <dbReference type="Pfam" id="PF02384"/>
    </source>
</evidence>
<sequence length="879" mass="100797">MQVEIKGSKIFSPLNGKWLPCSEEEKLKQEFICRLINNYGYDISQLGQDVEIKKRYKADIAIWGTALEKKKNSIPSIIITVECKAEHIKIKESDYTIGYNFASTINANFFIAVNLKETKVFHIQKDNSPKKIEKLIDIPKAEVLLDEKRVERYIKDTKSFTKDEFTKLLTRCHNIIRNNDKLSPEAAFDEISKVLFMKIMFEKNSTEEMIFSKAKFQTDEKNYEKVIRPKLKKDVAILDQDYMQYLFDSTKQAFETEGIFDPKDQLKIKRASFELIVEELEAFNLSDTSDDVKGIAFEQFLGKTFRGELGQFFTPRTIVDYMVDILDPKEGELICDPCCGSGGFLITAFDYVRNKIDEDIKVKIKSIKEEYSNPKYDALSQKEQEKVEKNIRLKVDLLNEEFNLKNPKGRYYNLSHNCIYGTDANPRMARTAKMNMIMHGDGHGGVHHHDGLLNVNGIFENRFDIILTNPPFGARVEESLRITEQDRFTDAKKIKGYISRYGDKYETALKQIDSNVGKPILSLFETGKMSSLTEVLFLERCLNLLKPGGRLGIVLPEGVMNNNGLQKIREYVESRAKIINITSIPQDVFISSGATIKPSILFLEKYSDEVIERNRKLEKSGKDYRLVLTNITNAGINSNGTYSDGNEFPQASQEFKSFVLDKYLEPNFNLIKICLYSELINWSVAHNFDTSFQNYNTNYNSVHLNTFLKKNNDFVKVDDNTLYKRITIKINNNGIQLRDTVIGSKIGTKRQVVIKKGQFAISKIDARHGAMGIIPDDLDGAIVTPDFLTYTIDKSIILPEYLELIISTKSFIDFCKKFSSGTTNRQRLNETLFLNAKIPMPPIEQQILLVGEISELKKTIAESEKKLTIAKKEFEKKLF</sequence>
<evidence type="ECO:0000313" key="6">
    <source>
        <dbReference type="EMBL" id="MBO9200236.1"/>
    </source>
</evidence>
<feature type="domain" description="DNA methylase adenine-specific" evidence="4">
    <location>
        <begin position="289"/>
        <end position="363"/>
    </location>
</feature>
<dbReference type="InterPro" id="IPR029063">
    <property type="entry name" value="SAM-dependent_MTases_sf"/>
</dbReference>
<dbReference type="Gene3D" id="3.90.220.20">
    <property type="entry name" value="DNA methylase specificity domains"/>
    <property type="match status" value="1"/>
</dbReference>
<feature type="domain" description="DNA methylase adenine-specific" evidence="4">
    <location>
        <begin position="533"/>
        <end position="609"/>
    </location>
</feature>
<feature type="domain" description="DNA methylase adenine-specific" evidence="4">
    <location>
        <begin position="415"/>
        <end position="491"/>
    </location>
</feature>
<evidence type="ECO:0000313" key="7">
    <source>
        <dbReference type="Proteomes" id="UP000677244"/>
    </source>
</evidence>
<gene>
    <name evidence="6" type="ORF">J7I42_08200</name>
</gene>
<keyword evidence="7" id="KW-1185">Reference proteome</keyword>
<dbReference type="GO" id="GO:0032259">
    <property type="term" value="P:methylation"/>
    <property type="evidence" value="ECO:0007669"/>
    <property type="project" value="UniProtKB-KW"/>
</dbReference>
<dbReference type="PROSITE" id="PS00092">
    <property type="entry name" value="N6_MTASE"/>
    <property type="match status" value="1"/>
</dbReference>
<proteinExistence type="inferred from homology"/>
<keyword evidence="6" id="KW-0808">Transferase</keyword>
<comment type="caution">
    <text evidence="6">The sequence shown here is derived from an EMBL/GenBank/DDBJ whole genome shotgun (WGS) entry which is preliminary data.</text>
</comment>
<protein>
    <submittedName>
        <fullName evidence="6">N-6 DNA methylase</fullName>
    </submittedName>
</protein>
<dbReference type="PRINTS" id="PR00507">
    <property type="entry name" value="N12N6MTFRASE"/>
</dbReference>
<dbReference type="SUPFAM" id="SSF53335">
    <property type="entry name" value="S-adenosyl-L-methionine-dependent methyltransferases"/>
    <property type="match status" value="1"/>
</dbReference>
<organism evidence="6 7">
    <name type="scientific">Niastella soli</name>
    <dbReference type="NCBI Taxonomy" id="2821487"/>
    <lineage>
        <taxon>Bacteria</taxon>
        <taxon>Pseudomonadati</taxon>
        <taxon>Bacteroidota</taxon>
        <taxon>Chitinophagia</taxon>
        <taxon>Chitinophagales</taxon>
        <taxon>Chitinophagaceae</taxon>
        <taxon>Niastella</taxon>
    </lineage>
</organism>
<dbReference type="SUPFAM" id="SSF116734">
    <property type="entry name" value="DNA methylase specificity domain"/>
    <property type="match status" value="1"/>
</dbReference>
<dbReference type="Proteomes" id="UP000677244">
    <property type="component" value="Unassembled WGS sequence"/>
</dbReference>
<dbReference type="InterPro" id="IPR044946">
    <property type="entry name" value="Restrct_endonuc_typeI_TRD_sf"/>
</dbReference>
<accession>A0ABS3YQP5</accession>
<reference evidence="6 7" key="1">
    <citation type="submission" date="2021-03" db="EMBL/GenBank/DDBJ databases">
        <title>Assistant Professor.</title>
        <authorList>
            <person name="Huq M.A."/>
        </authorList>
    </citation>
    <scope>NUCLEOTIDE SEQUENCE [LARGE SCALE GENOMIC DNA]</scope>
    <source>
        <strain evidence="6 7">MAH-29</strain>
    </source>
</reference>
<dbReference type="Pfam" id="PF13588">
    <property type="entry name" value="HSDR_N_2"/>
    <property type="match status" value="1"/>
</dbReference>
<dbReference type="Pfam" id="PF02384">
    <property type="entry name" value="N6_Mtase"/>
    <property type="match status" value="3"/>
</dbReference>
<evidence type="ECO:0000256" key="3">
    <source>
        <dbReference type="ARBA" id="ARBA00023125"/>
    </source>
</evidence>
<dbReference type="InterPro" id="IPR029464">
    <property type="entry name" value="HSDR_N"/>
</dbReference>
<dbReference type="PANTHER" id="PTHR42998">
    <property type="entry name" value="TYPE I RESTRICTION ENZYME HINDVIIP M PROTEIN-RELATED"/>
    <property type="match status" value="1"/>
</dbReference>
<evidence type="ECO:0000259" key="5">
    <source>
        <dbReference type="Pfam" id="PF13588"/>
    </source>
</evidence>
<keyword evidence="3" id="KW-0238">DNA-binding</keyword>
<comment type="similarity">
    <text evidence="1">Belongs to the N(4)/N(6)-methyltransferase family.</text>
</comment>
<dbReference type="InterPro" id="IPR052916">
    <property type="entry name" value="Type-I_RE_MTase_Subunit"/>
</dbReference>
<keyword evidence="2" id="KW-0680">Restriction system</keyword>
<dbReference type="Gene3D" id="3.40.50.150">
    <property type="entry name" value="Vaccinia Virus protein VP39"/>
    <property type="match status" value="1"/>
</dbReference>
<evidence type="ECO:0000256" key="1">
    <source>
        <dbReference type="ARBA" id="ARBA00006594"/>
    </source>
</evidence>
<name>A0ABS3YQP5_9BACT</name>
<dbReference type="GO" id="GO:0008168">
    <property type="term" value="F:methyltransferase activity"/>
    <property type="evidence" value="ECO:0007669"/>
    <property type="project" value="UniProtKB-KW"/>
</dbReference>
<feature type="domain" description="Type I restriction enzyme R protein N-terminal" evidence="5">
    <location>
        <begin position="24"/>
        <end position="139"/>
    </location>
</feature>